<feature type="coiled-coil region" evidence="8">
    <location>
        <begin position="260"/>
        <end position="294"/>
    </location>
</feature>
<feature type="compositionally biased region" description="Pro residues" evidence="9">
    <location>
        <begin position="207"/>
        <end position="216"/>
    </location>
</feature>
<dbReference type="Gene3D" id="6.10.140.820">
    <property type="match status" value="1"/>
</dbReference>
<feature type="compositionally biased region" description="Polar residues" evidence="9">
    <location>
        <begin position="191"/>
        <end position="202"/>
    </location>
</feature>
<evidence type="ECO:0000259" key="11">
    <source>
        <dbReference type="PROSITE" id="PS51322"/>
    </source>
</evidence>
<comment type="similarity">
    <text evidence="2">Belongs to the ubiquitin-conjugating enzyme family. UEV subfamily.</text>
</comment>
<dbReference type="Proteomes" id="UP000623129">
    <property type="component" value="Unassembled WGS sequence"/>
</dbReference>
<dbReference type="PROSITE" id="PS51312">
    <property type="entry name" value="SB"/>
    <property type="match status" value="1"/>
</dbReference>
<evidence type="ECO:0000313" key="13">
    <source>
        <dbReference type="Proteomes" id="UP000623129"/>
    </source>
</evidence>
<dbReference type="InterPro" id="IPR037202">
    <property type="entry name" value="ESCRT_assembly_dom"/>
</dbReference>
<protein>
    <submittedName>
        <fullName evidence="12">Protein ELC-like protein</fullName>
    </submittedName>
</protein>
<dbReference type="PANTHER" id="PTHR23306:SF3">
    <property type="entry name" value="TUMOR SUPPRESSOR PROTEIN 101"/>
    <property type="match status" value="1"/>
</dbReference>
<evidence type="ECO:0000256" key="6">
    <source>
        <dbReference type="ARBA" id="ARBA00023054"/>
    </source>
</evidence>
<dbReference type="CDD" id="cd11685">
    <property type="entry name" value="UEV_TSG101-like"/>
    <property type="match status" value="1"/>
</dbReference>
<evidence type="ECO:0000256" key="4">
    <source>
        <dbReference type="ARBA" id="ARBA00022753"/>
    </source>
</evidence>
<dbReference type="EMBL" id="SWLB01000011">
    <property type="protein sequence ID" value="KAF3332192.1"/>
    <property type="molecule type" value="Genomic_DNA"/>
</dbReference>
<evidence type="ECO:0000256" key="5">
    <source>
        <dbReference type="ARBA" id="ARBA00022927"/>
    </source>
</evidence>
<proteinExistence type="inferred from homology"/>
<evidence type="ECO:0000256" key="9">
    <source>
        <dbReference type="SAM" id="MobiDB-lite"/>
    </source>
</evidence>
<evidence type="ECO:0000256" key="3">
    <source>
        <dbReference type="ARBA" id="ARBA00022448"/>
    </source>
</evidence>
<evidence type="ECO:0000259" key="10">
    <source>
        <dbReference type="PROSITE" id="PS51312"/>
    </source>
</evidence>
<reference evidence="12" key="1">
    <citation type="submission" date="2020-01" db="EMBL/GenBank/DDBJ databases">
        <title>Genome sequence of Kobresia littledalei, the first chromosome-level genome in the family Cyperaceae.</title>
        <authorList>
            <person name="Qu G."/>
        </authorList>
    </citation>
    <scope>NUCLEOTIDE SEQUENCE</scope>
    <source>
        <strain evidence="12">C.B.Clarke</strain>
        <tissue evidence="12">Leaf</tissue>
    </source>
</reference>
<dbReference type="PROSITE" id="PS51322">
    <property type="entry name" value="UEV"/>
    <property type="match status" value="1"/>
</dbReference>
<keyword evidence="13" id="KW-1185">Reference proteome</keyword>
<dbReference type="Gene3D" id="3.10.110.10">
    <property type="entry name" value="Ubiquitin Conjugating Enzyme"/>
    <property type="match status" value="1"/>
</dbReference>
<dbReference type="GO" id="GO:0043130">
    <property type="term" value="F:ubiquitin binding"/>
    <property type="evidence" value="ECO:0007669"/>
    <property type="project" value="TreeGrafter"/>
</dbReference>
<dbReference type="PANTHER" id="PTHR23306">
    <property type="entry name" value="TUMOR SUSCEPTIBILITY GENE 101 PROTEIN-RELATED"/>
    <property type="match status" value="1"/>
</dbReference>
<evidence type="ECO:0000256" key="1">
    <source>
        <dbReference type="ARBA" id="ARBA00004177"/>
    </source>
</evidence>
<keyword evidence="5 7" id="KW-0653">Protein transport</keyword>
<name>A0A833R367_9POAL</name>
<comment type="caution">
    <text evidence="12">The sequence shown here is derived from an EMBL/GenBank/DDBJ whole genome shotgun (WGS) entry which is preliminary data.</text>
</comment>
<evidence type="ECO:0000256" key="7">
    <source>
        <dbReference type="PROSITE-ProRule" id="PRU00644"/>
    </source>
</evidence>
<evidence type="ECO:0000256" key="2">
    <source>
        <dbReference type="ARBA" id="ARBA00009594"/>
    </source>
</evidence>
<dbReference type="InterPro" id="IPR017916">
    <property type="entry name" value="SB_dom"/>
</dbReference>
<dbReference type="Pfam" id="PF09454">
    <property type="entry name" value="Vps23_core"/>
    <property type="match status" value="1"/>
</dbReference>
<sequence length="401" mass="44535">MAPPPTLPTGSTQAAQFAAQFLNQALSQRGPSSLPYSEDVKWLIRNHLVSLVETFPSLHPKSSLFTHNDGRSATLLQADGTFPIVFSGIVYNIPCVIWLPEPYPRSPPLVYLNPTRDMVIKPNHPHVDRSGLVHVPYLRSWIFPSANLVDLVRSLSHLFGLDPPLFTRQAPSPSPSPSQTPTPNPSVRPQPVTSAASPSNSYGGRMFPPPPQPTPPVAAEDPAEVFRRNAIGKLVGMVHEDMAELRRAREAEMDGLCSVQAELKRREEELSRGLQEMTEEKETLEQQLQMVLMNTDVIEGWVRENEMKRRREIDIDDVFVPADDLSKQMAECTAADLAAEDTVYALDKAVQDGAIPFDTYLKSVRMLSREQFFHRALSARVRAAQVQAQVASMAARAPQYG</sequence>
<dbReference type="InterPro" id="IPR016135">
    <property type="entry name" value="UBQ-conjugating_enzyme/RWD"/>
</dbReference>
<dbReference type="InterPro" id="IPR008883">
    <property type="entry name" value="UEV_N"/>
</dbReference>
<feature type="region of interest" description="Disordered" evidence="9">
    <location>
        <begin position="166"/>
        <end position="219"/>
    </location>
</feature>
<dbReference type="GO" id="GO:0015031">
    <property type="term" value="P:protein transport"/>
    <property type="evidence" value="ECO:0007669"/>
    <property type="project" value="UniProtKB-UniRule"/>
</dbReference>
<evidence type="ECO:0000313" key="12">
    <source>
        <dbReference type="EMBL" id="KAF3332192.1"/>
    </source>
</evidence>
<gene>
    <name evidence="12" type="ORF">FCM35_KLT01769</name>
</gene>
<dbReference type="SUPFAM" id="SSF140111">
    <property type="entry name" value="Endosomal sorting complex assembly domain"/>
    <property type="match status" value="1"/>
</dbReference>
<dbReference type="InterPro" id="IPR052070">
    <property type="entry name" value="ESCRT-I_UEV_domain"/>
</dbReference>
<evidence type="ECO:0000256" key="8">
    <source>
        <dbReference type="SAM" id="Coils"/>
    </source>
</evidence>
<accession>A0A833R367</accession>
<dbReference type="OrthoDB" id="306304at2759"/>
<dbReference type="SUPFAM" id="SSF54495">
    <property type="entry name" value="UBC-like"/>
    <property type="match status" value="1"/>
</dbReference>
<keyword evidence="6 8" id="KW-0175">Coiled coil</keyword>
<organism evidence="12 13">
    <name type="scientific">Carex littledalei</name>
    <dbReference type="NCBI Taxonomy" id="544730"/>
    <lineage>
        <taxon>Eukaryota</taxon>
        <taxon>Viridiplantae</taxon>
        <taxon>Streptophyta</taxon>
        <taxon>Embryophyta</taxon>
        <taxon>Tracheophyta</taxon>
        <taxon>Spermatophyta</taxon>
        <taxon>Magnoliopsida</taxon>
        <taxon>Liliopsida</taxon>
        <taxon>Poales</taxon>
        <taxon>Cyperaceae</taxon>
        <taxon>Cyperoideae</taxon>
        <taxon>Cariceae</taxon>
        <taxon>Carex</taxon>
        <taxon>Carex subgen. Euthyceras</taxon>
    </lineage>
</organism>
<feature type="compositionally biased region" description="Pro residues" evidence="9">
    <location>
        <begin position="172"/>
        <end position="188"/>
    </location>
</feature>
<feature type="domain" description="SB" evidence="10">
    <location>
        <begin position="323"/>
        <end position="391"/>
    </location>
</feature>
<dbReference type="Pfam" id="PF05743">
    <property type="entry name" value="UEV"/>
    <property type="match status" value="1"/>
</dbReference>
<feature type="domain" description="UEV" evidence="11">
    <location>
        <begin position="25"/>
        <end position="169"/>
    </location>
</feature>
<dbReference type="GO" id="GO:0000813">
    <property type="term" value="C:ESCRT I complex"/>
    <property type="evidence" value="ECO:0007669"/>
    <property type="project" value="TreeGrafter"/>
</dbReference>
<keyword evidence="4" id="KW-0967">Endosome</keyword>
<dbReference type="AlphaFoldDB" id="A0A833R367"/>
<keyword evidence="3 7" id="KW-0813">Transport</keyword>
<dbReference type="GO" id="GO:0008333">
    <property type="term" value="P:endosome to lysosome transport"/>
    <property type="evidence" value="ECO:0007669"/>
    <property type="project" value="TreeGrafter"/>
</dbReference>
<comment type="subcellular location">
    <subcellularLocation>
        <location evidence="1">Endosome</location>
    </subcellularLocation>
</comment>